<keyword evidence="1" id="KW-0812">Transmembrane</keyword>
<evidence type="ECO:0000313" key="2">
    <source>
        <dbReference type="EMBL" id="MDP4529905.1"/>
    </source>
</evidence>
<sequence>MQEPDYSTYTRDELLQVSRDIDKEAFPQRYQRVMQELEKPRPTPQKKLMLSAKNMHLLGFILASAIAAFLLYQERVIIRVGRYATMEDEPMQFWSTVALAVFLALIELSQYVRARKRA</sequence>
<dbReference type="Proteomes" id="UP001236258">
    <property type="component" value="Unassembled WGS sequence"/>
</dbReference>
<evidence type="ECO:0000313" key="3">
    <source>
        <dbReference type="Proteomes" id="UP001236258"/>
    </source>
</evidence>
<feature type="transmembrane region" description="Helical" evidence="1">
    <location>
        <begin position="93"/>
        <end position="112"/>
    </location>
</feature>
<name>A0ABT9GSE6_9GAMM</name>
<protein>
    <submittedName>
        <fullName evidence="2">Uncharacterized protein</fullName>
    </submittedName>
</protein>
<proteinExistence type="predicted"/>
<evidence type="ECO:0000256" key="1">
    <source>
        <dbReference type="SAM" id="Phobius"/>
    </source>
</evidence>
<feature type="transmembrane region" description="Helical" evidence="1">
    <location>
        <begin position="55"/>
        <end position="73"/>
    </location>
</feature>
<organism evidence="2 3">
    <name type="scientific">Alkalimonas delamerensis</name>
    <dbReference type="NCBI Taxonomy" id="265981"/>
    <lineage>
        <taxon>Bacteria</taxon>
        <taxon>Pseudomonadati</taxon>
        <taxon>Pseudomonadota</taxon>
        <taxon>Gammaproteobacteria</taxon>
        <taxon>Alkalimonas</taxon>
    </lineage>
</organism>
<gene>
    <name evidence="2" type="ORF">Q3O59_12825</name>
</gene>
<keyword evidence="3" id="KW-1185">Reference proteome</keyword>
<keyword evidence="1" id="KW-0472">Membrane</keyword>
<comment type="caution">
    <text evidence="2">The sequence shown here is derived from an EMBL/GenBank/DDBJ whole genome shotgun (WGS) entry which is preliminary data.</text>
</comment>
<dbReference type="EMBL" id="JAUZVY010000005">
    <property type="protein sequence ID" value="MDP4529905.1"/>
    <property type="molecule type" value="Genomic_DNA"/>
</dbReference>
<accession>A0ABT9GSE6</accession>
<reference evidence="2 3" key="1">
    <citation type="submission" date="2023-08" db="EMBL/GenBank/DDBJ databases">
        <authorList>
            <person name="Joshi A."/>
            <person name="Thite S."/>
        </authorList>
    </citation>
    <scope>NUCLEOTIDE SEQUENCE [LARGE SCALE GENOMIC DNA]</scope>
    <source>
        <strain evidence="2 3">1E1</strain>
    </source>
</reference>
<keyword evidence="1" id="KW-1133">Transmembrane helix</keyword>
<dbReference type="RefSeq" id="WP_305945950.1">
    <property type="nucleotide sequence ID" value="NZ_JAUZVY010000005.1"/>
</dbReference>